<evidence type="ECO:0000313" key="3">
    <source>
        <dbReference type="EMBL" id="KAL0565921.1"/>
    </source>
</evidence>
<feature type="compositionally biased region" description="Basic and acidic residues" evidence="1">
    <location>
        <begin position="1"/>
        <end position="11"/>
    </location>
</feature>
<comment type="caution">
    <text evidence="3">The sequence shown here is derived from an EMBL/GenBank/DDBJ whole genome shotgun (WGS) entry which is preliminary data.</text>
</comment>
<feature type="compositionally biased region" description="Polar residues" evidence="1">
    <location>
        <begin position="25"/>
        <end position="50"/>
    </location>
</feature>
<dbReference type="Proteomes" id="UP001465976">
    <property type="component" value="Unassembled WGS sequence"/>
</dbReference>
<dbReference type="EMBL" id="JBAHYK010002070">
    <property type="protein sequence ID" value="KAL0565921.1"/>
    <property type="molecule type" value="Genomic_DNA"/>
</dbReference>
<evidence type="ECO:0000259" key="2">
    <source>
        <dbReference type="Pfam" id="PF20236"/>
    </source>
</evidence>
<keyword evidence="4" id="KW-1185">Reference proteome</keyword>
<feature type="domain" description="DUF6593" evidence="2">
    <location>
        <begin position="114"/>
        <end position="275"/>
    </location>
</feature>
<proteinExistence type="predicted"/>
<organism evidence="3 4">
    <name type="scientific">Marasmius crinis-equi</name>
    <dbReference type="NCBI Taxonomy" id="585013"/>
    <lineage>
        <taxon>Eukaryota</taxon>
        <taxon>Fungi</taxon>
        <taxon>Dikarya</taxon>
        <taxon>Basidiomycota</taxon>
        <taxon>Agaricomycotina</taxon>
        <taxon>Agaricomycetes</taxon>
        <taxon>Agaricomycetidae</taxon>
        <taxon>Agaricales</taxon>
        <taxon>Marasmiineae</taxon>
        <taxon>Marasmiaceae</taxon>
        <taxon>Marasmius</taxon>
    </lineage>
</organism>
<evidence type="ECO:0000256" key="1">
    <source>
        <dbReference type="SAM" id="MobiDB-lite"/>
    </source>
</evidence>
<sequence>MLFRSDSRRPDSTSSQLTAPPSYESRPSSPTEQEQNATASSTLACSNAPSQALPPLPESKALTWDPNSDPTFRDQLESHLVPIANVKYSFTQVSMNAMAMVTPSPGTTSKFHISVESNCFIPSASITTIREGGTGDGSFLASFQTCVVRDTYVPEFVRMRGQERTISRVFRRTTLNASKWIDRFKEEPMISEHWQFGETDLYWDVGLFRGKKRKLCYDSPEVPRTKATLLAEFKSSSGVRGWGSDYLATLEVTREGHQNGLLEDILVSALILERLELSRVKDSVPTHS</sequence>
<evidence type="ECO:0000313" key="4">
    <source>
        <dbReference type="Proteomes" id="UP001465976"/>
    </source>
</evidence>
<reference evidence="3 4" key="1">
    <citation type="submission" date="2024-02" db="EMBL/GenBank/DDBJ databases">
        <title>A draft genome for the cacao thread blight pathogen Marasmius crinis-equi.</title>
        <authorList>
            <person name="Cohen S.P."/>
            <person name="Baruah I.K."/>
            <person name="Amoako-Attah I."/>
            <person name="Bukari Y."/>
            <person name="Meinhardt L.W."/>
            <person name="Bailey B.A."/>
        </authorList>
    </citation>
    <scope>NUCLEOTIDE SEQUENCE [LARGE SCALE GENOMIC DNA]</scope>
    <source>
        <strain evidence="3 4">GH-76</strain>
    </source>
</reference>
<name>A0ABR3ESR7_9AGAR</name>
<dbReference type="Pfam" id="PF20236">
    <property type="entry name" value="DUF6593"/>
    <property type="match status" value="1"/>
</dbReference>
<accession>A0ABR3ESR7</accession>
<gene>
    <name evidence="3" type="ORF">V5O48_016095</name>
</gene>
<feature type="region of interest" description="Disordered" evidence="1">
    <location>
        <begin position="1"/>
        <end position="69"/>
    </location>
</feature>
<dbReference type="InterPro" id="IPR046528">
    <property type="entry name" value="DUF6593"/>
</dbReference>
<protein>
    <recommendedName>
        <fullName evidence="2">DUF6593 domain-containing protein</fullName>
    </recommendedName>
</protein>